<dbReference type="Gene3D" id="3.90.226.10">
    <property type="entry name" value="2-enoyl-CoA Hydratase, Chain A, domain 1"/>
    <property type="match status" value="1"/>
</dbReference>
<dbReference type="AlphaFoldDB" id="A0AAX3YTW0"/>
<dbReference type="InterPro" id="IPR029045">
    <property type="entry name" value="ClpP/crotonase-like_dom_sf"/>
</dbReference>
<comment type="catalytic activity">
    <reaction evidence="4">
        <text>a 4-saturated-(3S)-3-hydroxyacyl-CoA = a (3E)-enoyl-CoA + H2O</text>
        <dbReference type="Rhea" id="RHEA:20724"/>
        <dbReference type="ChEBI" id="CHEBI:15377"/>
        <dbReference type="ChEBI" id="CHEBI:58521"/>
        <dbReference type="ChEBI" id="CHEBI:137480"/>
        <dbReference type="EC" id="4.2.1.17"/>
    </reaction>
</comment>
<protein>
    <submittedName>
        <fullName evidence="7">Enoyl-CoA hydratase/isomerase family protein</fullName>
    </submittedName>
</protein>
<dbReference type="InterPro" id="IPR018376">
    <property type="entry name" value="Enoyl-CoA_hyd/isom_CS"/>
</dbReference>
<proteinExistence type="inferred from homology"/>
<evidence type="ECO:0000256" key="3">
    <source>
        <dbReference type="ARBA" id="ARBA00023709"/>
    </source>
</evidence>
<dbReference type="GO" id="GO:0006631">
    <property type="term" value="P:fatty acid metabolic process"/>
    <property type="evidence" value="ECO:0007669"/>
    <property type="project" value="UniProtKB-KW"/>
</dbReference>
<keyword evidence="7" id="KW-0614">Plasmid</keyword>
<evidence type="ECO:0000313" key="8">
    <source>
        <dbReference type="Proteomes" id="UP001066327"/>
    </source>
</evidence>
<dbReference type="EMBL" id="JAPWIS010000010">
    <property type="protein sequence ID" value="MCZ4586167.1"/>
    <property type="molecule type" value="Genomic_DNA"/>
</dbReference>
<gene>
    <name evidence="6" type="ORF">O4328_21165</name>
    <name evidence="7" type="ORF">Q5707_41255</name>
</gene>
<keyword evidence="2" id="KW-0276">Fatty acid metabolism</keyword>
<reference evidence="6" key="1">
    <citation type="submission" date="2022-12" db="EMBL/GenBank/DDBJ databases">
        <authorList>
            <person name="Krivoruchko A.V."/>
            <person name="Elkin A."/>
        </authorList>
    </citation>
    <scope>NUCLEOTIDE SEQUENCE</scope>
    <source>
        <strain evidence="6">IEGM 249</strain>
    </source>
</reference>
<evidence type="ECO:0000313" key="9">
    <source>
        <dbReference type="Proteomes" id="UP001231166"/>
    </source>
</evidence>
<dbReference type="PANTHER" id="PTHR43459">
    <property type="entry name" value="ENOYL-COA HYDRATASE"/>
    <property type="match status" value="1"/>
</dbReference>
<dbReference type="PROSITE" id="PS00166">
    <property type="entry name" value="ENOYL_COA_HYDRATASE"/>
    <property type="match status" value="1"/>
</dbReference>
<dbReference type="PANTHER" id="PTHR43459:SF1">
    <property type="entry name" value="EG:BACN32G11.4 PROTEIN"/>
    <property type="match status" value="1"/>
</dbReference>
<name>A0AAX3YTW0_RHOOP</name>
<dbReference type="GO" id="GO:0004300">
    <property type="term" value="F:enoyl-CoA hydratase activity"/>
    <property type="evidence" value="ECO:0007669"/>
    <property type="project" value="UniProtKB-EC"/>
</dbReference>
<reference evidence="7" key="2">
    <citation type="submission" date="2023-07" db="EMBL/GenBank/DDBJ databases">
        <title>Genomic analysis of Rhodococcus opacus VOC-14 with glycol ethers degradation activity.</title>
        <authorList>
            <person name="Narkevich D.A."/>
            <person name="Hlushen A.M."/>
            <person name="Akhremchuk A.E."/>
            <person name="Sikolenko M.A."/>
            <person name="Valentovich L.N."/>
        </authorList>
    </citation>
    <scope>NUCLEOTIDE SEQUENCE</scope>
    <source>
        <strain evidence="7">VOC-14</strain>
        <plasmid evidence="7">pRho-VOC14-L</plasmid>
    </source>
</reference>
<keyword evidence="2" id="KW-0443">Lipid metabolism</keyword>
<dbReference type="EMBL" id="CP130956">
    <property type="protein sequence ID" value="WLF51899.1"/>
    <property type="molecule type" value="Genomic_DNA"/>
</dbReference>
<evidence type="ECO:0000256" key="1">
    <source>
        <dbReference type="ARBA" id="ARBA00002994"/>
    </source>
</evidence>
<evidence type="ECO:0000313" key="6">
    <source>
        <dbReference type="EMBL" id="MCZ4586167.1"/>
    </source>
</evidence>
<comment type="catalytic activity">
    <reaction evidence="3">
        <text>a (3S)-3-hydroxyacyl-CoA = a (2E)-enoyl-CoA + H2O</text>
        <dbReference type="Rhea" id="RHEA:16105"/>
        <dbReference type="ChEBI" id="CHEBI:15377"/>
        <dbReference type="ChEBI" id="CHEBI:57318"/>
        <dbReference type="ChEBI" id="CHEBI:58856"/>
        <dbReference type="EC" id="4.2.1.17"/>
    </reaction>
</comment>
<accession>A0AAX3YTW0</accession>
<evidence type="ECO:0000313" key="7">
    <source>
        <dbReference type="EMBL" id="WLF51899.1"/>
    </source>
</evidence>
<dbReference type="RefSeq" id="WP_206016599.1">
    <property type="nucleotide sequence ID" value="NZ_CP130956.1"/>
</dbReference>
<evidence type="ECO:0000256" key="4">
    <source>
        <dbReference type="ARBA" id="ARBA00023717"/>
    </source>
</evidence>
<geneLocation type="plasmid" evidence="7 9">
    <name>pRho-VOC14-L</name>
</geneLocation>
<comment type="similarity">
    <text evidence="5">Belongs to the enoyl-CoA hydratase/isomerase family.</text>
</comment>
<dbReference type="Proteomes" id="UP001231166">
    <property type="component" value="Plasmid pRho-VOC14-L"/>
</dbReference>
<comment type="function">
    <text evidence="1">Could possibly oxidize fatty acids using specific components.</text>
</comment>
<dbReference type="InterPro" id="IPR001753">
    <property type="entry name" value="Enoyl-CoA_hydra/iso"/>
</dbReference>
<dbReference type="CDD" id="cd06558">
    <property type="entry name" value="crotonase-like"/>
    <property type="match status" value="1"/>
</dbReference>
<dbReference type="SUPFAM" id="SSF52096">
    <property type="entry name" value="ClpP/crotonase"/>
    <property type="match status" value="1"/>
</dbReference>
<organism evidence="7 9">
    <name type="scientific">Rhodococcus opacus</name>
    <name type="common">Nocardia opaca</name>
    <dbReference type="NCBI Taxonomy" id="37919"/>
    <lineage>
        <taxon>Bacteria</taxon>
        <taxon>Bacillati</taxon>
        <taxon>Actinomycetota</taxon>
        <taxon>Actinomycetes</taxon>
        <taxon>Mycobacteriales</taxon>
        <taxon>Nocardiaceae</taxon>
        <taxon>Rhodococcus</taxon>
    </lineage>
</organism>
<keyword evidence="8" id="KW-1185">Reference proteome</keyword>
<dbReference type="Proteomes" id="UP001066327">
    <property type="component" value="Unassembled WGS sequence"/>
</dbReference>
<dbReference type="Pfam" id="PF00378">
    <property type="entry name" value="ECH_1"/>
    <property type="match status" value="1"/>
</dbReference>
<evidence type="ECO:0000256" key="5">
    <source>
        <dbReference type="RuleBase" id="RU003707"/>
    </source>
</evidence>
<sequence>MTPELVLDTELDSSHVGTVTFERGPYNYLSAGLLTALADAFDDLSARGARAIVLYGDGRHFCAGADFAGNDTAAPGAATSPIYEVVPRLFERSAPVVAALRGASIGGGLGLALAADFRIATAKSRFSANFARLGFSQGFALSLTLPRLIGLQRASDLLYTGRTIYGDEALQIGLCDRLTDDEALLLGEARSYAAEIAASAPLAVAAIRRRLHGDLADAVRDALERDWTDQTSLKLTADFREGIVAARERRTPQFRAQ</sequence>
<evidence type="ECO:0000256" key="2">
    <source>
        <dbReference type="ARBA" id="ARBA00022832"/>
    </source>
</evidence>